<name>A0A285F3V6_9ACTN</name>
<evidence type="ECO:0000256" key="2">
    <source>
        <dbReference type="PIRSR" id="PIRSR617939-1"/>
    </source>
</evidence>
<dbReference type="GO" id="GO:0016740">
    <property type="term" value="F:transferase activity"/>
    <property type="evidence" value="ECO:0007669"/>
    <property type="project" value="UniProtKB-KW"/>
</dbReference>
<organism evidence="5 6">
    <name type="scientific">Paractinoplanes atraurantiacus</name>
    <dbReference type="NCBI Taxonomy" id="1036182"/>
    <lineage>
        <taxon>Bacteria</taxon>
        <taxon>Bacillati</taxon>
        <taxon>Actinomycetota</taxon>
        <taxon>Actinomycetes</taxon>
        <taxon>Micromonosporales</taxon>
        <taxon>Micromonosporaceae</taxon>
        <taxon>Paractinoplanes</taxon>
    </lineage>
</organism>
<feature type="region of interest" description="Disordered" evidence="4">
    <location>
        <begin position="135"/>
        <end position="154"/>
    </location>
</feature>
<dbReference type="PANTHER" id="PTHR12935:SF0">
    <property type="entry name" value="GAMMA-GLUTAMYLCYCLOTRANSFERASE"/>
    <property type="match status" value="1"/>
</dbReference>
<protein>
    <submittedName>
        <fullName evidence="5">Uncharacterized conserved protein YtfP, gamma-glutamylcyclotransferase (GGCT)/AIG2-like family</fullName>
    </submittedName>
</protein>
<keyword evidence="6" id="KW-1185">Reference proteome</keyword>
<dbReference type="Gene3D" id="3.10.490.10">
    <property type="entry name" value="Gamma-glutamyl cyclotransferase-like"/>
    <property type="match status" value="1"/>
</dbReference>
<evidence type="ECO:0000256" key="1">
    <source>
        <dbReference type="ARBA" id="ARBA00023239"/>
    </source>
</evidence>
<evidence type="ECO:0000256" key="3">
    <source>
        <dbReference type="PIRSR" id="PIRSR617939-2"/>
    </source>
</evidence>
<keyword evidence="1" id="KW-0456">Lyase</keyword>
<evidence type="ECO:0000256" key="4">
    <source>
        <dbReference type="SAM" id="MobiDB-lite"/>
    </source>
</evidence>
<dbReference type="CDD" id="cd06661">
    <property type="entry name" value="GGCT_like"/>
    <property type="match status" value="1"/>
</dbReference>
<dbReference type="SUPFAM" id="SSF110857">
    <property type="entry name" value="Gamma-glutamyl cyclotransferase-like"/>
    <property type="match status" value="1"/>
</dbReference>
<dbReference type="AlphaFoldDB" id="A0A285F3V6"/>
<dbReference type="InterPro" id="IPR036568">
    <property type="entry name" value="GGCT-like_sf"/>
</dbReference>
<dbReference type="OrthoDB" id="3212194at2"/>
<dbReference type="RefSeq" id="WP_097317881.1">
    <property type="nucleotide sequence ID" value="NZ_OBDY01000001.1"/>
</dbReference>
<dbReference type="Proteomes" id="UP000219612">
    <property type="component" value="Unassembled WGS sequence"/>
</dbReference>
<dbReference type="InterPro" id="IPR013024">
    <property type="entry name" value="GGCT-like"/>
</dbReference>
<evidence type="ECO:0000313" key="6">
    <source>
        <dbReference type="Proteomes" id="UP000219612"/>
    </source>
</evidence>
<dbReference type="InterPro" id="IPR017939">
    <property type="entry name" value="G-Glutamylcylcotransferase"/>
</dbReference>
<feature type="active site" description="Proton acceptor" evidence="2">
    <location>
        <position position="80"/>
    </location>
</feature>
<gene>
    <name evidence="5" type="ORF">SAMN05421748_101606</name>
</gene>
<dbReference type="GO" id="GO:0003839">
    <property type="term" value="F:gamma-glutamylcyclotransferase activity"/>
    <property type="evidence" value="ECO:0007669"/>
    <property type="project" value="InterPro"/>
</dbReference>
<dbReference type="PANTHER" id="PTHR12935">
    <property type="entry name" value="GAMMA-GLUTAMYLCYCLOTRANSFERASE"/>
    <property type="match status" value="1"/>
</dbReference>
<reference evidence="6" key="1">
    <citation type="submission" date="2017-09" db="EMBL/GenBank/DDBJ databases">
        <authorList>
            <person name="Varghese N."/>
            <person name="Submissions S."/>
        </authorList>
    </citation>
    <scope>NUCLEOTIDE SEQUENCE [LARGE SCALE GENOMIC DNA]</scope>
    <source>
        <strain evidence="6">CGMCC 4.6857</strain>
    </source>
</reference>
<dbReference type="EMBL" id="OBDY01000001">
    <property type="protein sequence ID" value="SNY06000.1"/>
    <property type="molecule type" value="Genomic_DNA"/>
</dbReference>
<sequence>MRHYAAYGSNLDPARMRAYCPHSPMVGVGWIEGWRLTFAGEGELGWEGAVTTIVESPGDRVFVSLYDVHPWDAAQLDEVEGVTAEAYQKVTVRVSTLEGEFSAWVYVFAGYEGGLPTAWYLSEIANAAEKAGAPDDYVQELRQRPTGTPPPEPK</sequence>
<accession>A0A285F3V6</accession>
<dbReference type="Pfam" id="PF13772">
    <property type="entry name" value="AIG2_2"/>
    <property type="match status" value="1"/>
</dbReference>
<keyword evidence="5" id="KW-0808">Transferase</keyword>
<proteinExistence type="predicted"/>
<evidence type="ECO:0000313" key="5">
    <source>
        <dbReference type="EMBL" id="SNY06000.1"/>
    </source>
</evidence>
<feature type="binding site" evidence="3">
    <location>
        <begin position="4"/>
        <end position="9"/>
    </location>
    <ligand>
        <name>substrate</name>
    </ligand>
</feature>
<feature type="binding site" evidence="3">
    <location>
        <position position="120"/>
    </location>
    <ligand>
        <name>substrate</name>
    </ligand>
</feature>